<reference evidence="3" key="1">
    <citation type="submission" date="2017-02" db="EMBL/GenBank/DDBJ databases">
        <authorList>
            <person name="Varghese N."/>
            <person name="Submissions S."/>
        </authorList>
    </citation>
    <scope>NUCLEOTIDE SEQUENCE [LARGE SCALE GENOMIC DNA]</scope>
    <source>
        <strain evidence="3">DSM 16521</strain>
    </source>
</reference>
<evidence type="ECO:0000313" key="3">
    <source>
        <dbReference type="Proteomes" id="UP000189933"/>
    </source>
</evidence>
<feature type="transmembrane region" description="Helical" evidence="1">
    <location>
        <begin position="88"/>
        <end position="107"/>
    </location>
</feature>
<gene>
    <name evidence="2" type="ORF">SAMN02745885_01407</name>
</gene>
<keyword evidence="1" id="KW-0472">Membrane</keyword>
<accession>A0A1T4PT31</accession>
<dbReference type="EMBL" id="FUXM01000013">
    <property type="protein sequence ID" value="SJZ94715.1"/>
    <property type="molecule type" value="Genomic_DNA"/>
</dbReference>
<evidence type="ECO:0000313" key="2">
    <source>
        <dbReference type="EMBL" id="SJZ94715.1"/>
    </source>
</evidence>
<name>A0A1T4PT31_9FIRM</name>
<keyword evidence="1" id="KW-0812">Transmembrane</keyword>
<feature type="transmembrane region" description="Helical" evidence="1">
    <location>
        <begin position="63"/>
        <end position="82"/>
    </location>
</feature>
<feature type="transmembrane region" description="Helical" evidence="1">
    <location>
        <begin position="24"/>
        <end position="43"/>
    </location>
</feature>
<dbReference type="AlphaFoldDB" id="A0A1T4PT31"/>
<dbReference type="Proteomes" id="UP000189933">
    <property type="component" value="Unassembled WGS sequence"/>
</dbReference>
<proteinExistence type="predicted"/>
<sequence length="130" mass="15240">MAPCTVNFTYLSQQTLLKEVEVEVMFLIIWGMLGFAVFFLFTLKLSSNKEHEELNKLIKMIKILIFVSLISIAFFYLSYYSLYGNWPVWLSIIFLAVTIGWPFFQYMPGSKKIQILRNIYLPLHFGVAHL</sequence>
<organism evidence="2 3">
    <name type="scientific">Carboxydocella sporoproducens DSM 16521</name>
    <dbReference type="NCBI Taxonomy" id="1121270"/>
    <lineage>
        <taxon>Bacteria</taxon>
        <taxon>Bacillati</taxon>
        <taxon>Bacillota</taxon>
        <taxon>Clostridia</taxon>
        <taxon>Eubacteriales</taxon>
        <taxon>Clostridiales Family XVI. Incertae Sedis</taxon>
        <taxon>Carboxydocella</taxon>
    </lineage>
</organism>
<keyword evidence="1" id="KW-1133">Transmembrane helix</keyword>
<evidence type="ECO:0000256" key="1">
    <source>
        <dbReference type="SAM" id="Phobius"/>
    </source>
</evidence>
<protein>
    <submittedName>
        <fullName evidence="2">Uncharacterized protein</fullName>
    </submittedName>
</protein>
<keyword evidence="3" id="KW-1185">Reference proteome</keyword>